<dbReference type="eggNOG" id="KOG3892">
    <property type="taxonomic scope" value="Eukaryota"/>
</dbReference>
<dbReference type="RefSeq" id="XP_024319702.1">
    <property type="nucleotide sequence ID" value="XM_024472862.1"/>
</dbReference>
<dbReference type="EC" id="3.5.1.25" evidence="2"/>
<dbReference type="InterPro" id="IPR006680">
    <property type="entry name" value="Amidohydro-rel"/>
</dbReference>
<dbReference type="GO" id="GO:0006046">
    <property type="term" value="P:N-acetylglucosamine catabolic process"/>
    <property type="evidence" value="ECO:0007669"/>
    <property type="project" value="TreeGrafter"/>
</dbReference>
<dbReference type="GO" id="GO:0008448">
    <property type="term" value="F:N-acetylglucosamine-6-phosphate deacetylase activity"/>
    <property type="evidence" value="ECO:0007669"/>
    <property type="project" value="UniProtKB-EC"/>
</dbReference>
<proteinExistence type="inferred from homology"/>
<accession>A0A176ZWU5</accession>
<dbReference type="InterPro" id="IPR011059">
    <property type="entry name" value="Metal-dep_hydrolase_composite"/>
</dbReference>
<dbReference type="Proteomes" id="UP000077154">
    <property type="component" value="Unassembled WGS sequence"/>
</dbReference>
<dbReference type="PANTHER" id="PTHR11113">
    <property type="entry name" value="N-ACETYLGLUCOSAMINE-6-PHOSPHATE DEACETYLASE"/>
    <property type="match status" value="1"/>
</dbReference>
<keyword evidence="4" id="KW-0479">Metal-binding</keyword>
<keyword evidence="5" id="KW-0378">Hydrolase</keyword>
<reference evidence="9" key="1">
    <citation type="submission" date="2016-03" db="EMBL/GenBank/DDBJ databases">
        <title>Updated assembly of Pseudogymnoascus destructans, the fungus causing white-nose syndrome of bats.</title>
        <authorList>
            <person name="Palmer J.M."/>
            <person name="Drees K.P."/>
            <person name="Foster J.T."/>
            <person name="Lindner D.L."/>
        </authorList>
    </citation>
    <scope>NUCLEOTIDE SEQUENCE [LARGE SCALE GENOMIC DNA]</scope>
    <source>
        <strain evidence="9">20631-21</strain>
    </source>
</reference>
<evidence type="ECO:0000256" key="4">
    <source>
        <dbReference type="ARBA" id="ARBA00022723"/>
    </source>
</evidence>
<dbReference type="InterPro" id="IPR032466">
    <property type="entry name" value="Metal_Hydrolase"/>
</dbReference>
<dbReference type="EMBL" id="KV441425">
    <property type="protein sequence ID" value="OAF54396.1"/>
    <property type="molecule type" value="Genomic_DNA"/>
</dbReference>
<evidence type="ECO:0000256" key="1">
    <source>
        <dbReference type="ARBA" id="ARBA00010716"/>
    </source>
</evidence>
<dbReference type="Pfam" id="PF01979">
    <property type="entry name" value="Amidohydro_1"/>
    <property type="match status" value="1"/>
</dbReference>
<dbReference type="FunFam" id="3.20.20.140:FF:000065">
    <property type="entry name" value="N-acetylglucosamine-6-phosphate deacetylase"/>
    <property type="match status" value="1"/>
</dbReference>
<name>A0A176ZWU5_9PEZI</name>
<dbReference type="InterPro" id="IPR003764">
    <property type="entry name" value="GlcNAc_6-P_deAcase"/>
</dbReference>
<organism evidence="9">
    <name type="scientific">Pseudogymnoascus destructans</name>
    <dbReference type="NCBI Taxonomy" id="655981"/>
    <lineage>
        <taxon>Eukaryota</taxon>
        <taxon>Fungi</taxon>
        <taxon>Dikarya</taxon>
        <taxon>Ascomycota</taxon>
        <taxon>Pezizomycotina</taxon>
        <taxon>Leotiomycetes</taxon>
        <taxon>Thelebolales</taxon>
        <taxon>Thelebolaceae</taxon>
        <taxon>Pseudogymnoascus</taxon>
    </lineage>
</organism>
<dbReference type="GO" id="GO:0046872">
    <property type="term" value="F:metal ion binding"/>
    <property type="evidence" value="ECO:0007669"/>
    <property type="project" value="UniProtKB-KW"/>
</dbReference>
<evidence type="ECO:0000256" key="7">
    <source>
        <dbReference type="ARBA" id="ARBA00047647"/>
    </source>
</evidence>
<dbReference type="CDD" id="cd00854">
    <property type="entry name" value="NagA"/>
    <property type="match status" value="1"/>
</dbReference>
<dbReference type="VEuPathDB" id="FungiDB:GMDG_07179"/>
<evidence type="ECO:0000256" key="5">
    <source>
        <dbReference type="ARBA" id="ARBA00022801"/>
    </source>
</evidence>
<comment type="similarity">
    <text evidence="1">Belongs to the metallo-dependent hydrolases superfamily. NagA family.</text>
</comment>
<dbReference type="OrthoDB" id="10264777at2759"/>
<evidence type="ECO:0000256" key="3">
    <source>
        <dbReference type="ARBA" id="ARBA00018029"/>
    </source>
</evidence>
<dbReference type="Gene3D" id="3.20.20.140">
    <property type="entry name" value="Metal-dependent hydrolases"/>
    <property type="match status" value="1"/>
</dbReference>
<dbReference type="SUPFAM" id="SSF51556">
    <property type="entry name" value="Metallo-dependent hydrolases"/>
    <property type="match status" value="1"/>
</dbReference>
<evidence type="ECO:0000313" key="9">
    <source>
        <dbReference type="EMBL" id="OAF54396.1"/>
    </source>
</evidence>
<dbReference type="SUPFAM" id="SSF51338">
    <property type="entry name" value="Composite domain of metallo-dependent hydrolases"/>
    <property type="match status" value="1"/>
</dbReference>
<comment type="catalytic activity">
    <reaction evidence="7">
        <text>N-acetyl-D-glucosamine 6-phosphate + H2O = D-glucosamine 6-phosphate + acetate</text>
        <dbReference type="Rhea" id="RHEA:22936"/>
        <dbReference type="ChEBI" id="CHEBI:15377"/>
        <dbReference type="ChEBI" id="CHEBI:30089"/>
        <dbReference type="ChEBI" id="CHEBI:57513"/>
        <dbReference type="ChEBI" id="CHEBI:58725"/>
        <dbReference type="EC" id="3.5.1.25"/>
    </reaction>
</comment>
<evidence type="ECO:0000256" key="2">
    <source>
        <dbReference type="ARBA" id="ARBA00011899"/>
    </source>
</evidence>
<feature type="domain" description="Amidohydrolase-related" evidence="8">
    <location>
        <begin position="74"/>
        <end position="427"/>
    </location>
</feature>
<keyword evidence="6" id="KW-0119">Carbohydrate metabolism</keyword>
<gene>
    <name evidence="9" type="ORF">VC83_09423</name>
</gene>
<protein>
    <recommendedName>
        <fullName evidence="3">N-acetylglucosamine-6-phosphate deacetylase</fullName>
        <ecNumber evidence="2">3.5.1.25</ecNumber>
    </recommendedName>
</protein>
<dbReference type="PANTHER" id="PTHR11113:SF14">
    <property type="entry name" value="N-ACETYLGLUCOSAMINE-6-PHOSPHATE DEACETYLASE"/>
    <property type="match status" value="1"/>
</dbReference>
<dbReference type="GeneID" id="36292454"/>
<dbReference type="AlphaFoldDB" id="A0A176ZWU5"/>
<sequence>MLIPSSFNMPSSTNARAPRDIITRFTNCRLLRHNSLVRADLWVSSLTGKILDGQDVFYTEQRLPDVVVDLGNRILSPGMIDVQLNGAFGINFSDVPEEEGSFPKKLKEVNRQLISTGVTSYLPTMTSQKSEIYHKLLPYLGPSGSARDSTDGSESLGAHIEGPFLSHTKNGIHNTEVLISAPNGFSDLVACYGSDNLNNAKMLTAAPEEGVQQAIPEIISRGIVYSIGHSEATYEQASAAVASGATMITHLFNAMRPLHHRDPGIFGVLGCTGVTAPRTTPPTNRPTSTSSAYSSSTDFRPFFGLIVDGLHLHPTTVKIAWSAHPDGCILVTDAMHLVGLPDGMYTWGSSGRERIVKTGPRLTLEGSDKLAGSAISLVECVNNFLAWTGASVPLALKTVTDTPARVLGMEGVKGSLVVGADADLVVFSEVGGEGGVQLVVDEVWKFGERAWIGEGEGKVSV</sequence>
<evidence type="ECO:0000259" key="8">
    <source>
        <dbReference type="Pfam" id="PF01979"/>
    </source>
</evidence>
<evidence type="ECO:0000256" key="6">
    <source>
        <dbReference type="ARBA" id="ARBA00023277"/>
    </source>
</evidence>